<name>A0A1B0BK57_9MUSC</name>
<dbReference type="AlphaFoldDB" id="A0A1B0BK57"/>
<keyword evidence="2" id="KW-1185">Reference proteome</keyword>
<evidence type="ECO:0000313" key="1">
    <source>
        <dbReference type="EnsemblMetazoa" id="GPPI032729-PA"/>
    </source>
</evidence>
<accession>A0A1B0BK57</accession>
<dbReference type="EMBL" id="JXJN01015815">
    <property type="status" value="NOT_ANNOTATED_CDS"/>
    <property type="molecule type" value="Genomic_DNA"/>
</dbReference>
<evidence type="ECO:0000313" key="2">
    <source>
        <dbReference type="Proteomes" id="UP000092460"/>
    </source>
</evidence>
<reference evidence="1" key="2">
    <citation type="submission" date="2020-05" db="UniProtKB">
        <authorList>
            <consortium name="EnsemblMetazoa"/>
        </authorList>
    </citation>
    <scope>IDENTIFICATION</scope>
    <source>
        <strain evidence="1">IAEA</strain>
    </source>
</reference>
<protein>
    <submittedName>
        <fullName evidence="1">Uncharacterized protein</fullName>
    </submittedName>
</protein>
<dbReference type="EnsemblMetazoa" id="GPPI032729-RA">
    <property type="protein sequence ID" value="GPPI032729-PA"/>
    <property type="gene ID" value="GPPI032729"/>
</dbReference>
<sequence>NPEQENIFFLAPAEILRVFTEEFTKIYSFVAGQPNCAHFQVTYLENVLLDPSYNKLFKYMGRRQQEQQSHVNHE</sequence>
<dbReference type="VEuPathDB" id="VectorBase:GPPI032729"/>
<reference evidence="2" key="1">
    <citation type="submission" date="2015-01" db="EMBL/GenBank/DDBJ databases">
        <authorList>
            <person name="Aksoy S."/>
            <person name="Warren W."/>
            <person name="Wilson R.K."/>
        </authorList>
    </citation>
    <scope>NUCLEOTIDE SEQUENCE [LARGE SCALE GENOMIC DNA]</scope>
    <source>
        <strain evidence="2">IAEA</strain>
    </source>
</reference>
<organism evidence="1 2">
    <name type="scientific">Glossina palpalis gambiensis</name>
    <dbReference type="NCBI Taxonomy" id="67801"/>
    <lineage>
        <taxon>Eukaryota</taxon>
        <taxon>Metazoa</taxon>
        <taxon>Ecdysozoa</taxon>
        <taxon>Arthropoda</taxon>
        <taxon>Hexapoda</taxon>
        <taxon>Insecta</taxon>
        <taxon>Pterygota</taxon>
        <taxon>Neoptera</taxon>
        <taxon>Endopterygota</taxon>
        <taxon>Diptera</taxon>
        <taxon>Brachycera</taxon>
        <taxon>Muscomorpha</taxon>
        <taxon>Hippoboscoidea</taxon>
        <taxon>Glossinidae</taxon>
        <taxon>Glossina</taxon>
    </lineage>
</organism>
<dbReference type="Proteomes" id="UP000092460">
    <property type="component" value="Unassembled WGS sequence"/>
</dbReference>
<proteinExistence type="predicted"/>
<dbReference type="EMBL" id="JXJN01015816">
    <property type="status" value="NOT_ANNOTATED_CDS"/>
    <property type="molecule type" value="Genomic_DNA"/>
</dbReference>